<name>A0A1X0S4W3_RHIZD</name>
<protein>
    <submittedName>
        <fullName evidence="1">Uncharacterized protein</fullName>
    </submittedName>
</protein>
<gene>
    <name evidence="1" type="ORF">BCV71DRAFT_103576</name>
</gene>
<reference evidence="1 2" key="1">
    <citation type="journal article" date="2016" name="Proc. Natl. Acad. Sci. U.S.A.">
        <title>Lipid metabolic changes in an early divergent fungus govern the establishment of a mutualistic symbiosis with endobacteria.</title>
        <authorList>
            <person name="Lastovetsky O.A."/>
            <person name="Gaspar M.L."/>
            <person name="Mondo S.J."/>
            <person name="LaButti K.M."/>
            <person name="Sandor L."/>
            <person name="Grigoriev I.V."/>
            <person name="Henry S.A."/>
            <person name="Pawlowska T.E."/>
        </authorList>
    </citation>
    <scope>NUCLEOTIDE SEQUENCE [LARGE SCALE GENOMIC DNA]</scope>
    <source>
        <strain evidence="1 2">ATCC 11559</strain>
    </source>
</reference>
<evidence type="ECO:0000313" key="1">
    <source>
        <dbReference type="EMBL" id="ORE19211.1"/>
    </source>
</evidence>
<sequence length="67" mass="8400">MQIKENKKKYKERMMDGWMLPKEERMNRWKYIGYMDYYKNGHNWTFHFPLSPSSFNQPFLFSSFFDA</sequence>
<dbReference type="AlphaFoldDB" id="A0A1X0S4W3"/>
<accession>A0A1X0S4W3</accession>
<proteinExistence type="predicted"/>
<dbReference type="EMBL" id="KV921314">
    <property type="protein sequence ID" value="ORE19211.1"/>
    <property type="molecule type" value="Genomic_DNA"/>
</dbReference>
<evidence type="ECO:0000313" key="2">
    <source>
        <dbReference type="Proteomes" id="UP000242381"/>
    </source>
</evidence>
<organism evidence="1 2">
    <name type="scientific">Rhizopus microsporus</name>
    <dbReference type="NCBI Taxonomy" id="58291"/>
    <lineage>
        <taxon>Eukaryota</taxon>
        <taxon>Fungi</taxon>
        <taxon>Fungi incertae sedis</taxon>
        <taxon>Mucoromycota</taxon>
        <taxon>Mucoromycotina</taxon>
        <taxon>Mucoromycetes</taxon>
        <taxon>Mucorales</taxon>
        <taxon>Mucorineae</taxon>
        <taxon>Rhizopodaceae</taxon>
        <taxon>Rhizopus</taxon>
    </lineage>
</organism>
<dbReference type="Proteomes" id="UP000242381">
    <property type="component" value="Unassembled WGS sequence"/>
</dbReference>